<dbReference type="Proteomes" id="UP001311232">
    <property type="component" value="Unassembled WGS sequence"/>
</dbReference>
<name>A0AAV9RNR0_9TELE</name>
<evidence type="ECO:0000313" key="1">
    <source>
        <dbReference type="EMBL" id="KAK5610477.1"/>
    </source>
</evidence>
<proteinExistence type="predicted"/>
<reference evidence="1 2" key="1">
    <citation type="submission" date="2021-06" db="EMBL/GenBank/DDBJ databases">
        <authorList>
            <person name="Palmer J.M."/>
        </authorList>
    </citation>
    <scope>NUCLEOTIDE SEQUENCE [LARGE SCALE GENOMIC DNA]</scope>
    <source>
        <strain evidence="1 2">MEX-2019</strain>
        <tissue evidence="1">Muscle</tissue>
    </source>
</reference>
<comment type="caution">
    <text evidence="1">The sequence shown here is derived from an EMBL/GenBank/DDBJ whole genome shotgun (WGS) entry which is preliminary data.</text>
</comment>
<keyword evidence="2" id="KW-1185">Reference proteome</keyword>
<protein>
    <submittedName>
        <fullName evidence="1">Uncharacterized protein</fullName>
    </submittedName>
</protein>
<dbReference type="EMBL" id="JAHHUM010001566">
    <property type="protein sequence ID" value="KAK5610477.1"/>
    <property type="molecule type" value="Genomic_DNA"/>
</dbReference>
<accession>A0AAV9RNR0</accession>
<gene>
    <name evidence="1" type="ORF">CRENBAI_004311</name>
</gene>
<organism evidence="1 2">
    <name type="scientific">Crenichthys baileyi</name>
    <name type="common">White River springfish</name>
    <dbReference type="NCBI Taxonomy" id="28760"/>
    <lineage>
        <taxon>Eukaryota</taxon>
        <taxon>Metazoa</taxon>
        <taxon>Chordata</taxon>
        <taxon>Craniata</taxon>
        <taxon>Vertebrata</taxon>
        <taxon>Euteleostomi</taxon>
        <taxon>Actinopterygii</taxon>
        <taxon>Neopterygii</taxon>
        <taxon>Teleostei</taxon>
        <taxon>Neoteleostei</taxon>
        <taxon>Acanthomorphata</taxon>
        <taxon>Ovalentaria</taxon>
        <taxon>Atherinomorphae</taxon>
        <taxon>Cyprinodontiformes</taxon>
        <taxon>Goodeidae</taxon>
        <taxon>Crenichthys</taxon>
    </lineage>
</organism>
<evidence type="ECO:0000313" key="2">
    <source>
        <dbReference type="Proteomes" id="UP001311232"/>
    </source>
</evidence>
<sequence length="78" mass="8540">MLGQDRLVWNCISHNPLLLSEVTSIADAGVSRVGLTATNWISFSVILRPRPVPGLYRRRQSVVMTPPLLLSVGGRGRS</sequence>
<dbReference type="AlphaFoldDB" id="A0AAV9RNR0"/>